<sequence length="183" mass="20161">MNAPEKKKLKVATTSLAGCFGCHMSFLDIDERLFDLVELVEFDRSPLTDIKHAGKCDIGLIEGGLCNAENVHVLREFRQQCDILIAVGACAINGGLPAQRNPLSLPMILEEVYHTSPGLHNGLIPNDPELPLPLDKVHPIHEVVKVDYFMPGCPPSGDTIWKVLTDLLAGKEPNLPHELLHYD</sequence>
<dbReference type="EMBL" id="AP019782">
    <property type="protein sequence ID" value="BBL70187.1"/>
    <property type="molecule type" value="Genomic_DNA"/>
</dbReference>
<dbReference type="GO" id="GO:0051536">
    <property type="term" value="F:iron-sulfur cluster binding"/>
    <property type="evidence" value="ECO:0007669"/>
    <property type="project" value="InterPro"/>
</dbReference>
<evidence type="ECO:0000256" key="1">
    <source>
        <dbReference type="ARBA" id="ARBA00023002"/>
    </source>
</evidence>
<dbReference type="KEGG" id="moz:MoryE10_07930"/>
<evidence type="ECO:0000313" key="4">
    <source>
        <dbReference type="Proteomes" id="UP000824988"/>
    </source>
</evidence>
<dbReference type="GO" id="GO:0016491">
    <property type="term" value="F:oxidoreductase activity"/>
    <property type="evidence" value="ECO:0007669"/>
    <property type="project" value="UniProtKB-KW"/>
</dbReference>
<dbReference type="InterPro" id="IPR051349">
    <property type="entry name" value="Hydrogenase_assoc-protein"/>
</dbReference>
<dbReference type="Proteomes" id="UP000824988">
    <property type="component" value="Chromosome"/>
</dbReference>
<dbReference type="Pfam" id="PF01058">
    <property type="entry name" value="Oxidored_q6"/>
    <property type="match status" value="1"/>
</dbReference>
<proteinExistence type="predicted"/>
<reference evidence="3" key="1">
    <citation type="submission" date="2019-06" db="EMBL/GenBank/DDBJ databases">
        <title>Complete genome sequence of Methylogaea oryzae strain JCM16910.</title>
        <authorList>
            <person name="Asakawa S."/>
        </authorList>
    </citation>
    <scope>NUCLEOTIDE SEQUENCE</scope>
    <source>
        <strain evidence="3">E10</strain>
    </source>
</reference>
<keyword evidence="4" id="KW-1185">Reference proteome</keyword>
<dbReference type="PANTHER" id="PTHR42845">
    <property type="entry name" value="COENZYME F420-REDUCING HYDROGENASE, GAMMA SUBUNIT"/>
    <property type="match status" value="1"/>
</dbReference>
<evidence type="ECO:0000313" key="3">
    <source>
        <dbReference type="EMBL" id="BBL70187.1"/>
    </source>
</evidence>
<dbReference type="AlphaFoldDB" id="A0A8D4VN78"/>
<dbReference type="RefSeq" id="WP_281427736.1">
    <property type="nucleotide sequence ID" value="NZ_AP019782.1"/>
</dbReference>
<accession>A0A8D4VN78</accession>
<feature type="domain" description="NADH:ubiquinone oxidoreductase-like 20kDa subunit" evidence="2">
    <location>
        <begin position="19"/>
        <end position="166"/>
    </location>
</feature>
<organism evidence="3 4">
    <name type="scientific">Methylogaea oryzae</name>
    <dbReference type="NCBI Taxonomy" id="1295382"/>
    <lineage>
        <taxon>Bacteria</taxon>
        <taxon>Pseudomonadati</taxon>
        <taxon>Pseudomonadota</taxon>
        <taxon>Gammaproteobacteria</taxon>
        <taxon>Methylococcales</taxon>
        <taxon>Methylococcaceae</taxon>
        <taxon>Methylogaea</taxon>
    </lineage>
</organism>
<keyword evidence="1" id="KW-0560">Oxidoreductase</keyword>
<protein>
    <submittedName>
        <fullName evidence="3">Hydrogenase</fullName>
    </submittedName>
</protein>
<gene>
    <name evidence="3" type="ORF">MoryE10_07930</name>
</gene>
<dbReference type="InterPro" id="IPR006137">
    <property type="entry name" value="NADH_UbQ_OxRdtase-like_20kDa"/>
</dbReference>
<evidence type="ECO:0000259" key="2">
    <source>
        <dbReference type="Pfam" id="PF01058"/>
    </source>
</evidence>
<name>A0A8D4VN78_9GAMM</name>
<dbReference type="PANTHER" id="PTHR42845:SF1">
    <property type="entry name" value="HYDROGENASE SMALL SUBUNIT"/>
    <property type="match status" value="1"/>
</dbReference>